<evidence type="ECO:0000256" key="5">
    <source>
        <dbReference type="ARBA" id="ARBA00023136"/>
    </source>
</evidence>
<name>A0ABC9TRY4_CLOSY</name>
<gene>
    <name evidence="7" type="ORF">CLOSYM_04445</name>
</gene>
<comment type="caution">
    <text evidence="7">The sequence shown here is derived from an EMBL/GenBank/DDBJ whole genome shotgun (WGS) entry which is preliminary data.</text>
</comment>
<dbReference type="CDD" id="cd10336">
    <property type="entry name" value="SLC6sbd_Tyt1-Like"/>
    <property type="match status" value="1"/>
</dbReference>
<dbReference type="InterPro" id="IPR047218">
    <property type="entry name" value="YocR/YhdH-like"/>
</dbReference>
<sequence>MLNKLYSGGIIMNQRRGQWASNMGFILAAAGSAVGLGNIWKFPGKTGAYGGGAFLLSYIVIVALVGFPVMLAELSIGRATQKNVVGAFHQLNKKWTFAGGIGVLTLFVIMSYYSVVGGWVLKYIFAYLAEPGFGNGTVSYQEYFVNFISEPVQPLAWGFVFLVLCIYVVVKGVSEGIERVSKILMPALFILLVACAVRAVTLPGAGEGLSYMLTIKPGSFNRDTLVGALGQAFFSLSVGMGIMVTYGSYVPKKDNLVKSAACICVLDTLVAFLAAFAIIPVVFVTLGAEGLGMGGGFAFMALPEVFDGLPGGRIFGLFFFVLLFLAALTSAISILESCVAFITEEWKVSRLKATVILSVPMAFLSAGYSLSQLESRNINLPWFDFSKGIQMLPMNAVMEKFTDNLMIPVGSLCFCIFAGWIWGKGKASEEISSGGRYPFRLRRAWEFIVRFVAPAVIVLILYFTVGKGQGLS</sequence>
<dbReference type="InterPro" id="IPR037272">
    <property type="entry name" value="SNS_sf"/>
</dbReference>
<accession>A0ABC9TRY4</accession>
<keyword evidence="2" id="KW-0813">Transport</keyword>
<feature type="transmembrane region" description="Helical" evidence="6">
    <location>
        <begin position="225"/>
        <end position="249"/>
    </location>
</feature>
<evidence type="ECO:0000313" key="7">
    <source>
        <dbReference type="EMBL" id="ERI74004.1"/>
    </source>
</evidence>
<dbReference type="PRINTS" id="PR00176">
    <property type="entry name" value="NANEUSMPORT"/>
</dbReference>
<evidence type="ECO:0000313" key="8">
    <source>
        <dbReference type="Proteomes" id="UP000016491"/>
    </source>
</evidence>
<feature type="transmembrane region" description="Helical" evidence="6">
    <location>
        <begin position="185"/>
        <end position="205"/>
    </location>
</feature>
<dbReference type="EMBL" id="AWSU01000352">
    <property type="protein sequence ID" value="ERI74004.1"/>
    <property type="molecule type" value="Genomic_DNA"/>
</dbReference>
<feature type="transmembrane region" description="Helical" evidence="6">
    <location>
        <begin position="405"/>
        <end position="423"/>
    </location>
</feature>
<keyword evidence="3 6" id="KW-0812">Transmembrane</keyword>
<dbReference type="PANTHER" id="PTHR42948">
    <property type="entry name" value="TRANSPORTER"/>
    <property type="match status" value="1"/>
</dbReference>
<dbReference type="GO" id="GO:0016020">
    <property type="term" value="C:membrane"/>
    <property type="evidence" value="ECO:0007669"/>
    <property type="project" value="UniProtKB-SubCell"/>
</dbReference>
<feature type="transmembrane region" description="Helical" evidence="6">
    <location>
        <begin position="261"/>
        <end position="283"/>
    </location>
</feature>
<dbReference type="PROSITE" id="PS50267">
    <property type="entry name" value="NA_NEUROTRAN_SYMP_3"/>
    <property type="match status" value="1"/>
</dbReference>
<dbReference type="PANTHER" id="PTHR42948:SF1">
    <property type="entry name" value="TRANSPORTER"/>
    <property type="match status" value="1"/>
</dbReference>
<organism evidence="7 8">
    <name type="scientific">[Clostridium] symbiosum ATCC 14940</name>
    <dbReference type="NCBI Taxonomy" id="411472"/>
    <lineage>
        <taxon>Bacteria</taxon>
        <taxon>Bacillati</taxon>
        <taxon>Bacillota</taxon>
        <taxon>Clostridia</taxon>
        <taxon>Lachnospirales</taxon>
        <taxon>Lachnospiraceae</taxon>
        <taxon>Otoolea</taxon>
    </lineage>
</organism>
<feature type="transmembrane region" description="Helical" evidence="6">
    <location>
        <begin position="314"/>
        <end position="342"/>
    </location>
</feature>
<evidence type="ECO:0000256" key="3">
    <source>
        <dbReference type="ARBA" id="ARBA00022692"/>
    </source>
</evidence>
<feature type="transmembrane region" description="Helical" evidence="6">
    <location>
        <begin position="444"/>
        <end position="465"/>
    </location>
</feature>
<dbReference type="SUPFAM" id="SSF161070">
    <property type="entry name" value="SNF-like"/>
    <property type="match status" value="1"/>
</dbReference>
<keyword evidence="5 6" id="KW-0472">Membrane</keyword>
<dbReference type="AlphaFoldDB" id="A0ABC9TRY4"/>
<proteinExistence type="predicted"/>
<dbReference type="Pfam" id="PF00209">
    <property type="entry name" value="SNF"/>
    <property type="match status" value="2"/>
</dbReference>
<feature type="transmembrane region" description="Helical" evidence="6">
    <location>
        <begin position="52"/>
        <end position="74"/>
    </location>
</feature>
<evidence type="ECO:0000256" key="1">
    <source>
        <dbReference type="ARBA" id="ARBA00004141"/>
    </source>
</evidence>
<comment type="subcellular location">
    <subcellularLocation>
        <location evidence="1">Membrane</location>
        <topology evidence="1">Multi-pass membrane protein</topology>
    </subcellularLocation>
</comment>
<dbReference type="Proteomes" id="UP000016491">
    <property type="component" value="Unassembled WGS sequence"/>
</dbReference>
<feature type="transmembrane region" description="Helical" evidence="6">
    <location>
        <begin position="20"/>
        <end position="40"/>
    </location>
</feature>
<reference evidence="7 8" key="1">
    <citation type="submission" date="2013-07" db="EMBL/GenBank/DDBJ databases">
        <authorList>
            <person name="Weinstock G."/>
            <person name="Sodergren E."/>
            <person name="Wylie T."/>
            <person name="Fulton L."/>
            <person name="Fulton R."/>
            <person name="Fronick C."/>
            <person name="O'Laughlin M."/>
            <person name="Godfrey J."/>
            <person name="Miner T."/>
            <person name="Herter B."/>
            <person name="Appelbaum E."/>
            <person name="Cordes M."/>
            <person name="Lek S."/>
            <person name="Wollam A."/>
            <person name="Pepin K.H."/>
            <person name="Palsikar V.B."/>
            <person name="Mitreva M."/>
            <person name="Wilson R.K."/>
        </authorList>
    </citation>
    <scope>NUCLEOTIDE SEQUENCE [LARGE SCALE GENOMIC DNA]</scope>
    <source>
        <strain evidence="7 8">ATCC 14940</strain>
    </source>
</reference>
<feature type="transmembrane region" description="Helical" evidence="6">
    <location>
        <begin position="95"/>
        <end position="115"/>
    </location>
</feature>
<protein>
    <submittedName>
        <fullName evidence="7">Sodium:neurotransmitter symporter family protein</fullName>
    </submittedName>
</protein>
<feature type="transmembrane region" description="Helical" evidence="6">
    <location>
        <begin position="155"/>
        <end position="173"/>
    </location>
</feature>
<dbReference type="NCBIfam" id="NF037979">
    <property type="entry name" value="Na_transp"/>
    <property type="match status" value="1"/>
</dbReference>
<feature type="transmembrane region" description="Helical" evidence="6">
    <location>
        <begin position="354"/>
        <end position="371"/>
    </location>
</feature>
<keyword evidence="4 6" id="KW-1133">Transmembrane helix</keyword>
<evidence type="ECO:0000256" key="4">
    <source>
        <dbReference type="ARBA" id="ARBA00022989"/>
    </source>
</evidence>
<evidence type="ECO:0000256" key="6">
    <source>
        <dbReference type="SAM" id="Phobius"/>
    </source>
</evidence>
<dbReference type="InterPro" id="IPR000175">
    <property type="entry name" value="Na/ntran_symport"/>
</dbReference>
<evidence type="ECO:0000256" key="2">
    <source>
        <dbReference type="ARBA" id="ARBA00022448"/>
    </source>
</evidence>